<dbReference type="HOGENOM" id="CLU_1865828_0_0_1"/>
<feature type="region of interest" description="Disordered" evidence="1">
    <location>
        <begin position="1"/>
        <end position="22"/>
    </location>
</feature>
<evidence type="ECO:0000313" key="3">
    <source>
        <dbReference type="Proteomes" id="UP000019376"/>
    </source>
</evidence>
<proteinExistence type="predicted"/>
<gene>
    <name evidence="2" type="ORF">PDE_08376</name>
</gene>
<dbReference type="AlphaFoldDB" id="S7ZSN6"/>
<name>S7ZSN6_PENO1</name>
<organism evidence="2 3">
    <name type="scientific">Penicillium oxalicum (strain 114-2 / CGMCC 5302)</name>
    <name type="common">Penicillium decumbens</name>
    <dbReference type="NCBI Taxonomy" id="933388"/>
    <lineage>
        <taxon>Eukaryota</taxon>
        <taxon>Fungi</taxon>
        <taxon>Dikarya</taxon>
        <taxon>Ascomycota</taxon>
        <taxon>Pezizomycotina</taxon>
        <taxon>Eurotiomycetes</taxon>
        <taxon>Eurotiomycetidae</taxon>
        <taxon>Eurotiales</taxon>
        <taxon>Aspergillaceae</taxon>
        <taxon>Penicillium</taxon>
    </lineage>
</organism>
<reference evidence="2 3" key="1">
    <citation type="journal article" date="2013" name="PLoS ONE">
        <title>Genomic and secretomic analyses reveal unique features of the lignocellulolytic enzyme system of Penicillium decumbens.</title>
        <authorList>
            <person name="Liu G."/>
            <person name="Zhang L."/>
            <person name="Wei X."/>
            <person name="Zou G."/>
            <person name="Qin Y."/>
            <person name="Ma L."/>
            <person name="Li J."/>
            <person name="Zheng H."/>
            <person name="Wang S."/>
            <person name="Wang C."/>
            <person name="Xun L."/>
            <person name="Zhao G.-P."/>
            <person name="Zhou Z."/>
            <person name="Qu Y."/>
        </authorList>
    </citation>
    <scope>NUCLEOTIDE SEQUENCE [LARGE SCALE GENOMIC DNA]</scope>
    <source>
        <strain evidence="3">114-2 / CGMCC 5302</strain>
    </source>
</reference>
<keyword evidence="3" id="KW-1185">Reference proteome</keyword>
<dbReference type="Proteomes" id="UP000019376">
    <property type="component" value="Unassembled WGS sequence"/>
</dbReference>
<protein>
    <submittedName>
        <fullName evidence="2">Uncharacterized protein</fullName>
    </submittedName>
</protein>
<dbReference type="EMBL" id="KB644415">
    <property type="protein sequence ID" value="EPS33414.1"/>
    <property type="molecule type" value="Genomic_DNA"/>
</dbReference>
<evidence type="ECO:0000256" key="1">
    <source>
        <dbReference type="SAM" id="MobiDB-lite"/>
    </source>
</evidence>
<evidence type="ECO:0000313" key="2">
    <source>
        <dbReference type="EMBL" id="EPS33414.1"/>
    </source>
</evidence>
<accession>S7ZSN6</accession>
<sequence>MENPHGRVGAGSETSGIPLTRGKEANQWGKLENLSRGRERCSALFCAPFRASGVEKDTRWSMCGACPVLSIGCESVGRSPPGDSTAAFFVMGFHDRCRLLQRISRLVGYFDLDSMVGSDCKSRDYQTGTPLICVDEI</sequence>